<dbReference type="EMBL" id="WUAV01000004">
    <property type="protein sequence ID" value="KAF1756831.1"/>
    <property type="molecule type" value="Genomic_DNA"/>
</dbReference>
<feature type="compositionally biased region" description="Basic and acidic residues" evidence="2">
    <location>
        <begin position="198"/>
        <end position="214"/>
    </location>
</feature>
<evidence type="ECO:0000313" key="3">
    <source>
        <dbReference type="EMBL" id="KAF1756831.1"/>
    </source>
</evidence>
<dbReference type="KEGG" id="crq:GCK72_013285"/>
<dbReference type="RefSeq" id="XP_053584548.1">
    <property type="nucleotide sequence ID" value="XM_053729776.1"/>
</dbReference>
<comment type="caution">
    <text evidence="3">The sequence shown here is derived from an EMBL/GenBank/DDBJ whole genome shotgun (WGS) entry which is preliminary data.</text>
</comment>
<dbReference type="Gene3D" id="1.10.287.1490">
    <property type="match status" value="1"/>
</dbReference>
<reference evidence="3 4" key="1">
    <citation type="submission" date="2019-12" db="EMBL/GenBank/DDBJ databases">
        <title>Chromosome-level assembly of the Caenorhabditis remanei genome.</title>
        <authorList>
            <person name="Teterina A.A."/>
            <person name="Willis J.H."/>
            <person name="Phillips P.C."/>
        </authorList>
    </citation>
    <scope>NUCLEOTIDE SEQUENCE [LARGE SCALE GENOMIC DNA]</scope>
    <source>
        <strain evidence="3 4">PX506</strain>
        <tissue evidence="3">Whole organism</tissue>
    </source>
</reference>
<feature type="compositionally biased region" description="Low complexity" evidence="2">
    <location>
        <begin position="233"/>
        <end position="244"/>
    </location>
</feature>
<evidence type="ECO:0000256" key="2">
    <source>
        <dbReference type="SAM" id="MobiDB-lite"/>
    </source>
</evidence>
<dbReference type="PANTHER" id="PTHR43977">
    <property type="entry name" value="STRUCTURAL MAINTENANCE OF CHROMOSOMES PROTEIN 3"/>
    <property type="match status" value="1"/>
</dbReference>
<feature type="coiled-coil region" evidence="1">
    <location>
        <begin position="312"/>
        <end position="480"/>
    </location>
</feature>
<keyword evidence="1" id="KW-0175">Coiled coil</keyword>
<evidence type="ECO:0008006" key="5">
    <source>
        <dbReference type="Google" id="ProtNLM"/>
    </source>
</evidence>
<name>A0A6A5GQ76_CAERE</name>
<evidence type="ECO:0000313" key="4">
    <source>
        <dbReference type="Proteomes" id="UP000483820"/>
    </source>
</evidence>
<dbReference type="GeneID" id="78775764"/>
<dbReference type="CTD" id="78775764"/>
<organism evidence="3 4">
    <name type="scientific">Caenorhabditis remanei</name>
    <name type="common">Caenorhabditis vulgaris</name>
    <dbReference type="NCBI Taxonomy" id="31234"/>
    <lineage>
        <taxon>Eukaryota</taxon>
        <taxon>Metazoa</taxon>
        <taxon>Ecdysozoa</taxon>
        <taxon>Nematoda</taxon>
        <taxon>Chromadorea</taxon>
        <taxon>Rhabditida</taxon>
        <taxon>Rhabditina</taxon>
        <taxon>Rhabditomorpha</taxon>
        <taxon>Rhabditoidea</taxon>
        <taxon>Rhabditidae</taxon>
        <taxon>Peloderinae</taxon>
        <taxon>Caenorhabditis</taxon>
    </lineage>
</organism>
<accession>A0A6A5GQ76</accession>
<dbReference type="Proteomes" id="UP000483820">
    <property type="component" value="Chromosome IV"/>
</dbReference>
<dbReference type="AlphaFoldDB" id="A0A6A5GQ76"/>
<proteinExistence type="predicted"/>
<protein>
    <recommendedName>
        <fullName evidence="5">Myosin tail domain-containing protein</fullName>
    </recommendedName>
</protein>
<evidence type="ECO:0000256" key="1">
    <source>
        <dbReference type="SAM" id="Coils"/>
    </source>
</evidence>
<feature type="region of interest" description="Disordered" evidence="2">
    <location>
        <begin position="198"/>
        <end position="244"/>
    </location>
</feature>
<feature type="compositionally biased region" description="Polar residues" evidence="2">
    <location>
        <begin position="215"/>
        <end position="225"/>
    </location>
</feature>
<gene>
    <name evidence="3" type="ORF">GCK72_013285</name>
</gene>
<sequence>MNDVLRDYERRIEQLNMEKSDLEAENLKLKEAQNRQDSHYGNMEKEWMEKTSMIDELQNQVQKLLDETNEQKITIAKLETALEDEKARHSRQNNTIGEMQKLITELNEKIARLDNVALNERNSTRKIEREKEKLNEELTTAKEIIQKQAKKIDELKDECRKRGNEVNRLERKLEDKEAMMADCVKELKDSHKERLKEMEQKVEDVKRKNSKLENENSTQKSQIETFQRESSVDSDYGRSSSGRLSTLGRQYSLTSIGSFSSIRTVGLSRKDSVSDMTSSMYSLRGRRDSTYDMTSSISNSVGLQRSPSTSQVMEKERRILELEKEKAAINTDLQLVKRELDVYKSQLSAVESEKESLQATLRKQTNQLQETTRQFNSAQKNADNLALRLKKALADCDEWKKKHEESINESKTEILAERKRAMDRAEASEKETELKQSRMATIESAKSALSGELARTQAELDRCRQIIVQLEENIKSQETLGNSFERHQSNLNFEIENFRDENCALKAKIRRQYKQIELLTQQDETNDELNHFENKTERLL</sequence>